<dbReference type="Pfam" id="PF18084">
    <property type="entry name" value="ARTD15_N"/>
    <property type="match status" value="1"/>
</dbReference>
<reference evidence="9" key="1">
    <citation type="submission" date="2025-08" db="UniProtKB">
        <authorList>
            <consortium name="RefSeq"/>
        </authorList>
    </citation>
    <scope>IDENTIFICATION</scope>
    <source>
        <strain evidence="9">11010-0011.00</strain>
        <tissue evidence="9">Whole body</tissue>
    </source>
</reference>
<dbReference type="OrthoDB" id="19501at2759"/>
<evidence type="ECO:0000256" key="5">
    <source>
        <dbReference type="ARBA" id="ARBA00024347"/>
    </source>
</evidence>
<evidence type="ECO:0000256" key="3">
    <source>
        <dbReference type="ARBA" id="ARBA00022695"/>
    </source>
</evidence>
<gene>
    <name evidence="9" type="primary">LOC115633681</name>
</gene>
<accession>A0A6J2UF23</accession>
<keyword evidence="8" id="KW-1185">Reference proteome</keyword>
<keyword evidence="6" id="KW-1133">Transmembrane helix</keyword>
<name>A0A6J2UF23_DROLE</name>
<comment type="similarity">
    <text evidence="5">Belongs to the ARTD/PARP family.</text>
</comment>
<evidence type="ECO:0000313" key="9">
    <source>
        <dbReference type="RefSeq" id="XP_030386999.1"/>
    </source>
</evidence>
<keyword evidence="2" id="KW-0808">Transferase</keyword>
<evidence type="ECO:0000256" key="4">
    <source>
        <dbReference type="ARBA" id="ARBA00023027"/>
    </source>
</evidence>
<organism evidence="8 9">
    <name type="scientific">Drosophila lebanonensis</name>
    <name type="common">Fruit fly</name>
    <name type="synonym">Scaptodrosophila lebanonensis</name>
    <dbReference type="NCBI Taxonomy" id="7225"/>
    <lineage>
        <taxon>Eukaryota</taxon>
        <taxon>Metazoa</taxon>
        <taxon>Ecdysozoa</taxon>
        <taxon>Arthropoda</taxon>
        <taxon>Hexapoda</taxon>
        <taxon>Insecta</taxon>
        <taxon>Pterygota</taxon>
        <taxon>Neoptera</taxon>
        <taxon>Endopterygota</taxon>
        <taxon>Diptera</taxon>
        <taxon>Brachycera</taxon>
        <taxon>Muscomorpha</taxon>
        <taxon>Ephydroidea</taxon>
        <taxon>Drosophilidae</taxon>
        <taxon>Scaptodrosophila</taxon>
    </lineage>
</organism>
<keyword evidence="1" id="KW-0328">Glycosyltransferase</keyword>
<dbReference type="InterPro" id="IPR051838">
    <property type="entry name" value="ARTD_PARP"/>
</dbReference>
<dbReference type="GO" id="GO:0016779">
    <property type="term" value="F:nucleotidyltransferase activity"/>
    <property type="evidence" value="ECO:0007669"/>
    <property type="project" value="UniProtKB-KW"/>
</dbReference>
<proteinExistence type="inferred from homology"/>
<feature type="transmembrane region" description="Helical" evidence="6">
    <location>
        <begin position="327"/>
        <end position="349"/>
    </location>
</feature>
<protein>
    <submittedName>
        <fullName evidence="9">Protein mono-ADP-ribosyltransferase PARP16</fullName>
    </submittedName>
</protein>
<dbReference type="GeneID" id="115633681"/>
<evidence type="ECO:0000313" key="8">
    <source>
        <dbReference type="Proteomes" id="UP000504634"/>
    </source>
</evidence>
<keyword evidence="6" id="KW-0472">Membrane</keyword>
<dbReference type="RefSeq" id="XP_030386999.1">
    <property type="nucleotide sequence ID" value="XM_030531139.1"/>
</dbReference>
<evidence type="ECO:0000259" key="7">
    <source>
        <dbReference type="Pfam" id="PF18084"/>
    </source>
</evidence>
<keyword evidence="3" id="KW-0548">Nucleotidyltransferase</keyword>
<feature type="domain" description="PARP16 N-terminal" evidence="7">
    <location>
        <begin position="57"/>
        <end position="141"/>
    </location>
</feature>
<sequence>MKVLPYIQIPGTGKTKAELRDSVPQRAACKAQFADYSRDQLLAAQPGLQRLYQVQAHLQSDLLACDARWSLFVAAVTSYKFESLVLPFPKEFLNEQQRPNINKVYDIIGDVPRLEVVEQRLLHCNYGPCRPDVMKLLHSVLVKHGERVALNSLSQCQFESLFAYLRVAPPRQMPSQILEVTPSPKSAHTKAYARLCRQHPVKLAYYGGKLEHFYGLLTADRLPEGKPLVLTSDVNEALKRSPPGAGWGGSRCGSLLRCVAIVELVCAPKYVVLEADEQGVRDGRRVLVNNASCIQISYILIYGQSCRQFEAQKPCRQLLNWAEANKYAISLGVYLMILSFTSSCGRGFFRSFARTSLNVFKRGLLRM</sequence>
<evidence type="ECO:0000256" key="1">
    <source>
        <dbReference type="ARBA" id="ARBA00022676"/>
    </source>
</evidence>
<dbReference type="GO" id="GO:0016757">
    <property type="term" value="F:glycosyltransferase activity"/>
    <property type="evidence" value="ECO:0007669"/>
    <property type="project" value="UniProtKB-KW"/>
</dbReference>
<evidence type="ECO:0000256" key="2">
    <source>
        <dbReference type="ARBA" id="ARBA00022679"/>
    </source>
</evidence>
<keyword evidence="6" id="KW-0812">Transmembrane</keyword>
<evidence type="ECO:0000256" key="6">
    <source>
        <dbReference type="SAM" id="Phobius"/>
    </source>
</evidence>
<dbReference type="Proteomes" id="UP000504634">
    <property type="component" value="Unplaced"/>
</dbReference>
<dbReference type="CTD" id="54956"/>
<dbReference type="PANTHER" id="PTHR21328">
    <property type="entry name" value="POLY ADP-RIBOSE POLYMERASE FAMILY, MEMBER PARP"/>
    <property type="match status" value="1"/>
</dbReference>
<dbReference type="InterPro" id="IPR041400">
    <property type="entry name" value="PARP16_N"/>
</dbReference>
<keyword evidence="4" id="KW-0520">NAD</keyword>
<dbReference type="AlphaFoldDB" id="A0A6J2UF23"/>